<feature type="domain" description="Heterokaryon incompatibility" evidence="1">
    <location>
        <begin position="55"/>
        <end position="106"/>
    </location>
</feature>
<keyword evidence="3" id="KW-1185">Reference proteome</keyword>
<evidence type="ECO:0000259" key="1">
    <source>
        <dbReference type="Pfam" id="PF06985"/>
    </source>
</evidence>
<reference evidence="2 3" key="1">
    <citation type="submission" date="2016-04" db="EMBL/GenBank/DDBJ databases">
        <title>A degradative enzymes factory behind the ericoid mycorrhizal symbiosis.</title>
        <authorList>
            <consortium name="DOE Joint Genome Institute"/>
            <person name="Martino E."/>
            <person name="Morin E."/>
            <person name="Grelet G."/>
            <person name="Kuo A."/>
            <person name="Kohler A."/>
            <person name="Daghino S."/>
            <person name="Barry K."/>
            <person name="Choi C."/>
            <person name="Cichocki N."/>
            <person name="Clum A."/>
            <person name="Copeland A."/>
            <person name="Hainaut M."/>
            <person name="Haridas S."/>
            <person name="Labutti K."/>
            <person name="Lindquist E."/>
            <person name="Lipzen A."/>
            <person name="Khouja H.-R."/>
            <person name="Murat C."/>
            <person name="Ohm R."/>
            <person name="Olson A."/>
            <person name="Spatafora J."/>
            <person name="Veneault-Fourrey C."/>
            <person name="Henrissat B."/>
            <person name="Grigoriev I."/>
            <person name="Martin F."/>
            <person name="Perotto S."/>
        </authorList>
    </citation>
    <scope>NUCLEOTIDE SEQUENCE [LARGE SCALE GENOMIC DNA]</scope>
    <source>
        <strain evidence="2 3">F</strain>
    </source>
</reference>
<dbReference type="AlphaFoldDB" id="A0A2J6RTI9"/>
<gene>
    <name evidence="2" type="ORF">L207DRAFT_511610</name>
</gene>
<dbReference type="OrthoDB" id="3598674at2759"/>
<organism evidence="2 3">
    <name type="scientific">Hyaloscypha variabilis (strain UAMH 11265 / GT02V1 / F)</name>
    <name type="common">Meliniomyces variabilis</name>
    <dbReference type="NCBI Taxonomy" id="1149755"/>
    <lineage>
        <taxon>Eukaryota</taxon>
        <taxon>Fungi</taxon>
        <taxon>Dikarya</taxon>
        <taxon>Ascomycota</taxon>
        <taxon>Pezizomycotina</taxon>
        <taxon>Leotiomycetes</taxon>
        <taxon>Helotiales</taxon>
        <taxon>Hyaloscyphaceae</taxon>
        <taxon>Hyaloscypha</taxon>
        <taxon>Hyaloscypha variabilis</taxon>
    </lineage>
</organism>
<sequence length="203" mass="23260">MATTSRFKQQWYFRYDPMDKSRDSFRVVKLLPAPYSAPVECILSDECISALKDRYSALSYTWGDHASQRWILLNGKPFMVQPNLFEALKGIRKEDKEICLWLWVDGVLSIKRTPRSAITRLVWWEISIGRRRTSAPGSGQPGRKVISSSSLWNGTVTGSEEKRQGRLLKRFLSLKRRNSLTLSALYTVDHIGVEPGSSKKSYL</sequence>
<accession>A0A2J6RTI9</accession>
<dbReference type="InterPro" id="IPR010730">
    <property type="entry name" value="HET"/>
</dbReference>
<evidence type="ECO:0000313" key="3">
    <source>
        <dbReference type="Proteomes" id="UP000235786"/>
    </source>
</evidence>
<name>A0A2J6RTI9_HYAVF</name>
<dbReference type="Pfam" id="PF06985">
    <property type="entry name" value="HET"/>
    <property type="match status" value="1"/>
</dbReference>
<dbReference type="Proteomes" id="UP000235786">
    <property type="component" value="Unassembled WGS sequence"/>
</dbReference>
<dbReference type="EMBL" id="KZ613944">
    <property type="protein sequence ID" value="PMD41831.1"/>
    <property type="molecule type" value="Genomic_DNA"/>
</dbReference>
<dbReference type="PANTHER" id="PTHR24148:SF64">
    <property type="entry name" value="HETEROKARYON INCOMPATIBILITY DOMAIN-CONTAINING PROTEIN"/>
    <property type="match status" value="1"/>
</dbReference>
<proteinExistence type="predicted"/>
<dbReference type="PANTHER" id="PTHR24148">
    <property type="entry name" value="ANKYRIN REPEAT DOMAIN-CONTAINING PROTEIN 39 HOMOLOG-RELATED"/>
    <property type="match status" value="1"/>
</dbReference>
<dbReference type="STRING" id="1149755.A0A2J6RTI9"/>
<evidence type="ECO:0000313" key="2">
    <source>
        <dbReference type="EMBL" id="PMD41831.1"/>
    </source>
</evidence>
<dbReference type="InterPro" id="IPR052895">
    <property type="entry name" value="HetReg/Transcr_Mod"/>
</dbReference>
<protein>
    <recommendedName>
        <fullName evidence="1">Heterokaryon incompatibility domain-containing protein</fullName>
    </recommendedName>
</protein>